<accession>X1IK60</accession>
<dbReference type="SUPFAM" id="SSF53335">
    <property type="entry name" value="S-adenosyl-L-methionine-dependent methyltransferases"/>
    <property type="match status" value="1"/>
</dbReference>
<dbReference type="EMBL" id="BARU01038270">
    <property type="protein sequence ID" value="GAH82811.1"/>
    <property type="molecule type" value="Genomic_DNA"/>
</dbReference>
<gene>
    <name evidence="1" type="ORF">S03H2_59510</name>
</gene>
<reference evidence="1" key="1">
    <citation type="journal article" date="2014" name="Front. Microbiol.">
        <title>High frequency of phylogenetically diverse reductive dehalogenase-homologous genes in deep subseafloor sedimentary metagenomes.</title>
        <authorList>
            <person name="Kawai M."/>
            <person name="Futagami T."/>
            <person name="Toyoda A."/>
            <person name="Takaki Y."/>
            <person name="Nishi S."/>
            <person name="Hori S."/>
            <person name="Arai W."/>
            <person name="Tsubouchi T."/>
            <person name="Morono Y."/>
            <person name="Uchiyama I."/>
            <person name="Ito T."/>
            <person name="Fujiyama A."/>
            <person name="Inagaki F."/>
            <person name="Takami H."/>
        </authorList>
    </citation>
    <scope>NUCLEOTIDE SEQUENCE</scope>
    <source>
        <strain evidence="1">Expedition CK06-06</strain>
    </source>
</reference>
<dbReference type="AlphaFoldDB" id="X1IK60"/>
<comment type="caution">
    <text evidence="1">The sequence shown here is derived from an EMBL/GenBank/DDBJ whole genome shotgun (WGS) entry which is preliminary data.</text>
</comment>
<evidence type="ECO:0008006" key="2">
    <source>
        <dbReference type="Google" id="ProtNLM"/>
    </source>
</evidence>
<protein>
    <recommendedName>
        <fullName evidence="2">Methyltransferase domain-containing protein</fullName>
    </recommendedName>
</protein>
<dbReference type="Gene3D" id="3.40.50.150">
    <property type="entry name" value="Vaccinia Virus protein VP39"/>
    <property type="match status" value="1"/>
</dbReference>
<proteinExistence type="predicted"/>
<name>X1IK60_9ZZZZ</name>
<sequence>MISKAIQKKIYFDGLARHWHSENNLDQNDLKVLRNCLSPIELGKGEIVLDLGGGTGRLTEYLSRTYGLRCLVLDVSYLMLKEGCSRITGITACESGQ</sequence>
<evidence type="ECO:0000313" key="1">
    <source>
        <dbReference type="EMBL" id="GAH82811.1"/>
    </source>
</evidence>
<dbReference type="InterPro" id="IPR029063">
    <property type="entry name" value="SAM-dependent_MTases_sf"/>
</dbReference>
<organism evidence="1">
    <name type="scientific">marine sediment metagenome</name>
    <dbReference type="NCBI Taxonomy" id="412755"/>
    <lineage>
        <taxon>unclassified sequences</taxon>
        <taxon>metagenomes</taxon>
        <taxon>ecological metagenomes</taxon>
    </lineage>
</organism>